<comment type="caution">
    <text evidence="1">The sequence shown here is derived from an EMBL/GenBank/DDBJ whole genome shotgun (WGS) entry which is preliminary data.</text>
</comment>
<gene>
    <name evidence="1" type="ORF">GCM10009867_20420</name>
</gene>
<keyword evidence="1" id="KW-0238">DNA-binding</keyword>
<dbReference type="Proteomes" id="UP001501326">
    <property type="component" value="Unassembled WGS sequence"/>
</dbReference>
<dbReference type="InterPro" id="IPR058532">
    <property type="entry name" value="YjbR/MT2646/Rv2570-like"/>
</dbReference>
<dbReference type="Pfam" id="PF04237">
    <property type="entry name" value="YjbR"/>
    <property type="match status" value="1"/>
</dbReference>
<dbReference type="GO" id="GO:0003677">
    <property type="term" value="F:DNA binding"/>
    <property type="evidence" value="ECO:0007669"/>
    <property type="project" value="UniProtKB-KW"/>
</dbReference>
<accession>A0ABP6H3J4</accession>
<dbReference type="RefSeq" id="WP_344192787.1">
    <property type="nucleotide sequence ID" value="NZ_BAAARN010000001.1"/>
</dbReference>
<proteinExistence type="predicted"/>
<sequence>MTARKAKLADIGDIALGLPEVEEGTSWGRPAYVVRKKSFVHFREPRPDAVDPDTGERMDDVIIVTVADQDDKEALVASDGPWFTTPHFDGYNAVLVRERDLGKLTRRELEEVITDAWAARAPKRLVAKFFDEA</sequence>
<reference evidence="2" key="1">
    <citation type="journal article" date="2019" name="Int. J. Syst. Evol. Microbiol.">
        <title>The Global Catalogue of Microorganisms (GCM) 10K type strain sequencing project: providing services to taxonomists for standard genome sequencing and annotation.</title>
        <authorList>
            <consortium name="The Broad Institute Genomics Platform"/>
            <consortium name="The Broad Institute Genome Sequencing Center for Infectious Disease"/>
            <person name="Wu L."/>
            <person name="Ma J."/>
        </authorList>
    </citation>
    <scope>NUCLEOTIDE SEQUENCE [LARGE SCALE GENOMIC DNA]</scope>
    <source>
        <strain evidence="2">JCM 16378</strain>
    </source>
</reference>
<evidence type="ECO:0000313" key="1">
    <source>
        <dbReference type="EMBL" id="GAA2736227.1"/>
    </source>
</evidence>
<evidence type="ECO:0000313" key="2">
    <source>
        <dbReference type="Proteomes" id="UP001501326"/>
    </source>
</evidence>
<dbReference type="EMBL" id="BAAARN010000001">
    <property type="protein sequence ID" value="GAA2736227.1"/>
    <property type="molecule type" value="Genomic_DNA"/>
</dbReference>
<name>A0ABP6H3J4_9MICO</name>
<protein>
    <submittedName>
        <fullName evidence="1">MmcQ/YjbR family DNA-binding protein</fullName>
    </submittedName>
</protein>
<keyword evidence="2" id="KW-1185">Reference proteome</keyword>
<organism evidence="1 2">
    <name type="scientific">Pedococcus aerophilus</name>
    <dbReference type="NCBI Taxonomy" id="436356"/>
    <lineage>
        <taxon>Bacteria</taxon>
        <taxon>Bacillati</taxon>
        <taxon>Actinomycetota</taxon>
        <taxon>Actinomycetes</taxon>
        <taxon>Micrococcales</taxon>
        <taxon>Intrasporangiaceae</taxon>
        <taxon>Pedococcus</taxon>
    </lineage>
</organism>